<name>A0AAE7R8Q8_9HYPH</name>
<proteinExistence type="predicted"/>
<dbReference type="EMBL" id="JAAMCP010000017">
    <property type="protein sequence ID" value="NTF39984.1"/>
    <property type="molecule type" value="Genomic_DNA"/>
</dbReference>
<evidence type="ECO:0000313" key="4">
    <source>
        <dbReference type="Proteomes" id="UP000822331"/>
    </source>
</evidence>
<dbReference type="Proteomes" id="UP000663912">
    <property type="component" value="Plasmid pW2_73_4"/>
</dbReference>
<keyword evidence="4" id="KW-1185">Reference proteome</keyword>
<sequence length="87" mass="9803">MSTKVGHYVTADCLKQTPNHKAEHPADRKYEDGAKYVKALPIREIEFSDVYLLIDLETINPAVDSEISAIVPIEPVLQNLNHYLIAK</sequence>
<dbReference type="AlphaFoldDB" id="A0AAE7R8Q8"/>
<gene>
    <name evidence="1" type="ORF">G6L72_25210</name>
    <name evidence="2" type="ORF">G6M88_25590</name>
</gene>
<keyword evidence="2" id="KW-0614">Plasmid</keyword>
<evidence type="ECO:0000313" key="1">
    <source>
        <dbReference type="EMBL" id="NTF39984.1"/>
    </source>
</evidence>
<protein>
    <submittedName>
        <fullName evidence="2">Uncharacterized protein</fullName>
    </submittedName>
</protein>
<accession>A0AAE7R8Q8</accession>
<evidence type="ECO:0000313" key="2">
    <source>
        <dbReference type="EMBL" id="QTG03825.1"/>
    </source>
</evidence>
<organism evidence="2 3">
    <name type="scientific">Agrobacterium rubi</name>
    <dbReference type="NCBI Taxonomy" id="28099"/>
    <lineage>
        <taxon>Bacteria</taxon>
        <taxon>Pseudomonadati</taxon>
        <taxon>Pseudomonadota</taxon>
        <taxon>Alphaproteobacteria</taxon>
        <taxon>Hyphomicrobiales</taxon>
        <taxon>Rhizobiaceae</taxon>
        <taxon>Rhizobium/Agrobacterium group</taxon>
        <taxon>Agrobacterium</taxon>
    </lineage>
</organism>
<dbReference type="RefSeq" id="WP_158006457.1">
    <property type="nucleotide sequence ID" value="NZ_CP049211.1"/>
</dbReference>
<dbReference type="KEGG" id="arui:G6M88_25590"/>
<evidence type="ECO:0000313" key="3">
    <source>
        <dbReference type="Proteomes" id="UP000663912"/>
    </source>
</evidence>
<geneLocation type="plasmid" evidence="2 3">
    <name>pW2_73_4</name>
</geneLocation>
<reference evidence="1 4" key="1">
    <citation type="journal article" date="2020" name="Science">
        <title>Unexpected conservation and global transmission of agrobacterial virulence plasmids.</title>
        <authorList>
            <person name="Weisberg A.J."/>
            <person name="Davis E.W. 2nd"/>
            <person name="Tabima J."/>
            <person name="Belcher M.S."/>
            <person name="Miller M."/>
            <person name="Kuo C.H."/>
            <person name="Loper J.E."/>
            <person name="Grunwald N.J."/>
            <person name="Putnam M.L."/>
            <person name="Chang J.H."/>
        </authorList>
    </citation>
    <scope>NUCLEOTIDE SEQUENCE [LARGE SCALE GENOMIC DNA]</scope>
    <source>
        <strain evidence="1 4">A19/93</strain>
    </source>
</reference>
<dbReference type="EMBL" id="CP049211">
    <property type="protein sequence ID" value="QTG03825.1"/>
    <property type="molecule type" value="Genomic_DNA"/>
</dbReference>
<reference evidence="2" key="2">
    <citation type="submission" date="2020-02" db="EMBL/GenBank/DDBJ databases">
        <title>Unexpected conservation and global transmission of agrobacterial virulence plasmids.</title>
        <authorList>
            <person name="Weisberg A.J."/>
            <person name="Davis E.W. II"/>
            <person name="Tabima J.R."/>
            <person name="Belcher M.S."/>
            <person name="Miller M."/>
            <person name="Kuo C.-H."/>
            <person name="Loper J.E."/>
            <person name="Grunwald N.J."/>
            <person name="Putnam M.L."/>
            <person name="Chang J.H."/>
        </authorList>
    </citation>
    <scope>NUCLEOTIDE SEQUENCE</scope>
    <source>
        <strain evidence="2">W2/73</strain>
        <plasmid evidence="2">pW2_73_4</plasmid>
    </source>
</reference>
<dbReference type="Proteomes" id="UP000822331">
    <property type="component" value="Unassembled WGS sequence"/>
</dbReference>